<reference evidence="4" key="1">
    <citation type="journal article" date="2006" name="PLoS Biol.">
        <title>Macronuclear genome sequence of the ciliate Tetrahymena thermophila, a model eukaryote.</title>
        <authorList>
            <person name="Eisen J.A."/>
            <person name="Coyne R.S."/>
            <person name="Wu M."/>
            <person name="Wu D."/>
            <person name="Thiagarajan M."/>
            <person name="Wortman J.R."/>
            <person name="Badger J.H."/>
            <person name="Ren Q."/>
            <person name="Amedeo P."/>
            <person name="Jones K.M."/>
            <person name="Tallon L.J."/>
            <person name="Delcher A.L."/>
            <person name="Salzberg S.L."/>
            <person name="Silva J.C."/>
            <person name="Haas B.J."/>
            <person name="Majoros W.H."/>
            <person name="Farzad M."/>
            <person name="Carlton J.M."/>
            <person name="Smith R.K. Jr."/>
            <person name="Garg J."/>
            <person name="Pearlman R.E."/>
            <person name="Karrer K.M."/>
            <person name="Sun L."/>
            <person name="Manning G."/>
            <person name="Elde N.C."/>
            <person name="Turkewitz A.P."/>
            <person name="Asai D.J."/>
            <person name="Wilkes D.E."/>
            <person name="Wang Y."/>
            <person name="Cai H."/>
            <person name="Collins K."/>
            <person name="Stewart B.A."/>
            <person name="Lee S.R."/>
            <person name="Wilamowska K."/>
            <person name="Weinberg Z."/>
            <person name="Ruzzo W.L."/>
            <person name="Wloga D."/>
            <person name="Gaertig J."/>
            <person name="Frankel J."/>
            <person name="Tsao C.-C."/>
            <person name="Gorovsky M.A."/>
            <person name="Keeling P.J."/>
            <person name="Waller R.F."/>
            <person name="Patron N.J."/>
            <person name="Cherry J.M."/>
            <person name="Stover N.A."/>
            <person name="Krieger C.J."/>
            <person name="del Toro C."/>
            <person name="Ryder H.F."/>
            <person name="Williamson S.C."/>
            <person name="Barbeau R.A."/>
            <person name="Hamilton E.P."/>
            <person name="Orias E."/>
        </authorList>
    </citation>
    <scope>NUCLEOTIDE SEQUENCE [LARGE SCALE GENOMIC DNA]</scope>
    <source>
        <strain evidence="4">SB210</strain>
    </source>
</reference>
<keyword evidence="4" id="KW-1185">Reference proteome</keyword>
<proteinExistence type="predicted"/>
<dbReference type="STRING" id="312017.Q24FR6"/>
<dbReference type="KEGG" id="tet:TTHERM_01344740"/>
<dbReference type="GeneID" id="7833881"/>
<evidence type="ECO:0000259" key="2">
    <source>
        <dbReference type="PROSITE" id="PS51253"/>
    </source>
</evidence>
<dbReference type="RefSeq" id="XP_001026874.3">
    <property type="nucleotide sequence ID" value="XM_001026874.3"/>
</dbReference>
<sequence length="464" mass="55793">MNKYDFQMDNQVRVQMNSMQFNDRSCFNEYFQAEITLQNKIFQNKQFISSQEIDRSCYQPIGQVKQVGKLDSKQKQEEHEQEQLHGQQTCFLTPKKEVFKINKLQNQVEVEIKQLFTNDHDEKFTIYQIFSCYSEKGKEKQFQSTVKPRKGQNNNLNKIIELRDNDILQNELYNVDQYFNFETPKKFQQEFLDEDNLNQELIQCQQNNHRISKVEQNEIRQIFEQQNKILINQIAEVNEEENGSKTTVKKIYKLDQVGEDYTLEKKVVQNRIFYKKNQSHPQSSTTNFFKNSNESMLNQSTKKHRLDIINKKIKKKLDFQKNQDIKSYKRGPYQSYSEKLKKKAINDYFRLKDIKLAAQINQVKTKNLKRWIAVGYKRKEGGGRKKEDPQMEDQVYKWLKDKYYNEQAYVSRNQIREKALELSNKKDKFKASKGWLEKFFARYNCKFMCKKEAISDKQNEQKQE</sequence>
<evidence type="ECO:0000313" key="3">
    <source>
        <dbReference type="EMBL" id="EAS06629.3"/>
    </source>
</evidence>
<dbReference type="SUPFAM" id="SSF46689">
    <property type="entry name" value="Homeodomain-like"/>
    <property type="match status" value="1"/>
</dbReference>
<protein>
    <submittedName>
        <fullName evidence="3">Tc5 transposase DNA-binding domain protein</fullName>
    </submittedName>
</protein>
<gene>
    <name evidence="3" type="ORF">TTHERM_01344740</name>
</gene>
<dbReference type="EMBL" id="GG662268">
    <property type="protein sequence ID" value="EAS06629.3"/>
    <property type="molecule type" value="Genomic_DNA"/>
</dbReference>
<dbReference type="SMART" id="SM00674">
    <property type="entry name" value="CENPB"/>
    <property type="match status" value="1"/>
</dbReference>
<dbReference type="Pfam" id="PF03221">
    <property type="entry name" value="HTH_Tnp_Tc5"/>
    <property type="match status" value="1"/>
</dbReference>
<organism evidence="3 4">
    <name type="scientific">Tetrahymena thermophila (strain SB210)</name>
    <dbReference type="NCBI Taxonomy" id="312017"/>
    <lineage>
        <taxon>Eukaryota</taxon>
        <taxon>Sar</taxon>
        <taxon>Alveolata</taxon>
        <taxon>Ciliophora</taxon>
        <taxon>Intramacronucleata</taxon>
        <taxon>Oligohymenophorea</taxon>
        <taxon>Hymenostomatida</taxon>
        <taxon>Tetrahymenina</taxon>
        <taxon>Tetrahymenidae</taxon>
        <taxon>Tetrahymena</taxon>
    </lineage>
</organism>
<keyword evidence="1 3" id="KW-0238">DNA-binding</keyword>
<feature type="domain" description="HTH CENPB-type" evidence="2">
    <location>
        <begin position="379"/>
        <end position="449"/>
    </location>
</feature>
<dbReference type="InParanoid" id="Q24FR6"/>
<name>Q24FR6_TETTS</name>
<accession>Q24FR6</accession>
<dbReference type="InterPro" id="IPR009057">
    <property type="entry name" value="Homeodomain-like_sf"/>
</dbReference>
<dbReference type="GO" id="GO:0003677">
    <property type="term" value="F:DNA binding"/>
    <property type="evidence" value="ECO:0007669"/>
    <property type="project" value="UniProtKB-KW"/>
</dbReference>
<dbReference type="Proteomes" id="UP000009168">
    <property type="component" value="Unassembled WGS sequence"/>
</dbReference>
<dbReference type="Gene3D" id="1.10.10.60">
    <property type="entry name" value="Homeodomain-like"/>
    <property type="match status" value="1"/>
</dbReference>
<dbReference type="HOGENOM" id="CLU_410787_0_0_1"/>
<dbReference type="eggNOG" id="KOG3105">
    <property type="taxonomic scope" value="Eukaryota"/>
</dbReference>
<evidence type="ECO:0000256" key="1">
    <source>
        <dbReference type="ARBA" id="ARBA00023125"/>
    </source>
</evidence>
<dbReference type="InterPro" id="IPR006600">
    <property type="entry name" value="HTH_CenpB_DNA-bd_dom"/>
</dbReference>
<dbReference type="AlphaFoldDB" id="Q24FR6"/>
<dbReference type="PROSITE" id="PS51253">
    <property type="entry name" value="HTH_CENPB"/>
    <property type="match status" value="1"/>
</dbReference>
<dbReference type="OrthoDB" id="292039at2759"/>
<evidence type="ECO:0000313" key="4">
    <source>
        <dbReference type="Proteomes" id="UP000009168"/>
    </source>
</evidence>